<name>A0A9D2WNL6_9FIRM</name>
<gene>
    <name evidence="1" type="ORF">SPSYN_02958</name>
</gene>
<organism evidence="1 2">
    <name type="scientific">Sporotomaculum syntrophicum</name>
    <dbReference type="NCBI Taxonomy" id="182264"/>
    <lineage>
        <taxon>Bacteria</taxon>
        <taxon>Bacillati</taxon>
        <taxon>Bacillota</taxon>
        <taxon>Clostridia</taxon>
        <taxon>Eubacteriales</taxon>
        <taxon>Desulfallaceae</taxon>
        <taxon>Sporotomaculum</taxon>
    </lineage>
</organism>
<proteinExistence type="predicted"/>
<evidence type="ECO:0000313" key="2">
    <source>
        <dbReference type="Proteomes" id="UP000798488"/>
    </source>
</evidence>
<comment type="caution">
    <text evidence="1">The sequence shown here is derived from an EMBL/GenBank/DDBJ whole genome shotgun (WGS) entry which is preliminary data.</text>
</comment>
<accession>A0A9D2WNL6</accession>
<dbReference type="Proteomes" id="UP000798488">
    <property type="component" value="Unassembled WGS sequence"/>
</dbReference>
<evidence type="ECO:0000313" key="1">
    <source>
        <dbReference type="EMBL" id="KAF1084046.1"/>
    </source>
</evidence>
<dbReference type="AlphaFoldDB" id="A0A9D2WNL6"/>
<sequence>MIVCTFMCECFFRNVIIIREKYVPFWFVGFGELTIPHKGHTFLF</sequence>
<dbReference type="EMBL" id="LSRS01000008">
    <property type="protein sequence ID" value="KAF1084046.1"/>
    <property type="molecule type" value="Genomic_DNA"/>
</dbReference>
<protein>
    <submittedName>
        <fullName evidence="1">Uncharacterized protein</fullName>
    </submittedName>
</protein>
<keyword evidence="2" id="KW-1185">Reference proteome</keyword>
<reference evidence="1" key="1">
    <citation type="submission" date="2016-02" db="EMBL/GenBank/DDBJ databases">
        <title>Draft Genome Sequence of Sporotomaculum syntrophicum Strain FB, a Syntrophic Benzoate Degrader.</title>
        <authorList>
            <person name="Nobu M.K."/>
            <person name="Narihiro T."/>
            <person name="Qiu Y.-L."/>
            <person name="Ohashi A."/>
            <person name="Liu W.-T."/>
            <person name="Yuji S."/>
        </authorList>
    </citation>
    <scope>NUCLEOTIDE SEQUENCE</scope>
    <source>
        <strain evidence="1">FB</strain>
    </source>
</reference>